<sequence length="294" mass="34045">MVSAAESSKPGTCERIISYYKSEALYVKDCCVLLFFNFTADLTKNFGIVRYPFLGIWEVLHSAEYGYSLLFFFLTYLVAYMTMLLFYFIFLFPFTVAAYGVFGPVGFLLAILHGILFSNIEACYEVRSDTSHYMLNLLRFTFTRHNMSSVLLCPDTLHLRPEDTIKPWSEYLKSTEFWTGTLPIFLLQRLFMLIIFFVWYLISLVPIAGIILLKFHNSPHRGFSYVLPFYRDIRKYDKRALAKIYYGGYARWLLLGASTGILEFIPILAGIALCTNSAGCALWEIKQVKNHRME</sequence>
<evidence type="ECO:0000313" key="2">
    <source>
        <dbReference type="EMBL" id="CDF90571.1"/>
    </source>
</evidence>
<dbReference type="InterPro" id="IPR052786">
    <property type="entry name" value="Spore_wall_assembly"/>
</dbReference>
<dbReference type="GO" id="GO:0005628">
    <property type="term" value="C:prospore membrane"/>
    <property type="evidence" value="ECO:0007669"/>
    <property type="project" value="TreeGrafter"/>
</dbReference>
<dbReference type="PANTHER" id="PTHR34292:SF3">
    <property type="entry name" value="OUTER SPORE WALL PROTEIN LDS2-RELATED"/>
    <property type="match status" value="1"/>
</dbReference>
<keyword evidence="1" id="KW-1133">Transmembrane helix</keyword>
<keyword evidence="1" id="KW-0472">Membrane</keyword>
<protein>
    <submittedName>
        <fullName evidence="2">ZYBA0S07-04148g1_1</fullName>
    </submittedName>
</protein>
<dbReference type="PANTHER" id="PTHR34292">
    <property type="entry name" value="OUTER SPORE WALL PROTEIN LDS1"/>
    <property type="match status" value="1"/>
</dbReference>
<dbReference type="Proteomes" id="UP000019375">
    <property type="component" value="Unassembled WGS sequence"/>
</dbReference>
<dbReference type="GO" id="GO:0005619">
    <property type="term" value="C:ascospore wall"/>
    <property type="evidence" value="ECO:0007669"/>
    <property type="project" value="TreeGrafter"/>
</dbReference>
<evidence type="ECO:0000313" key="3">
    <source>
        <dbReference type="Proteomes" id="UP000019375"/>
    </source>
</evidence>
<dbReference type="AlphaFoldDB" id="A0A8J2X9N1"/>
<feature type="transmembrane region" description="Helical" evidence="1">
    <location>
        <begin position="69"/>
        <end position="90"/>
    </location>
</feature>
<feature type="transmembrane region" description="Helical" evidence="1">
    <location>
        <begin position="190"/>
        <end position="213"/>
    </location>
</feature>
<feature type="transmembrane region" description="Helical" evidence="1">
    <location>
        <begin position="261"/>
        <end position="283"/>
    </location>
</feature>
<proteinExistence type="predicted"/>
<keyword evidence="3" id="KW-1185">Reference proteome</keyword>
<organism evidence="2 3">
    <name type="scientific">Zygosaccharomyces bailii (strain CLIB 213 / ATCC 58445 / CBS 680 / BCRC 21525 / NBRC 1098 / NCYC 1416 / NRRL Y-2227)</name>
    <dbReference type="NCBI Taxonomy" id="1333698"/>
    <lineage>
        <taxon>Eukaryota</taxon>
        <taxon>Fungi</taxon>
        <taxon>Dikarya</taxon>
        <taxon>Ascomycota</taxon>
        <taxon>Saccharomycotina</taxon>
        <taxon>Saccharomycetes</taxon>
        <taxon>Saccharomycetales</taxon>
        <taxon>Saccharomycetaceae</taxon>
        <taxon>Zygosaccharomyces</taxon>
    </lineage>
</organism>
<gene>
    <name evidence="2" type="ORF">BN860_04148g</name>
</gene>
<keyword evidence="1" id="KW-0812">Transmembrane</keyword>
<name>A0A8J2X9N1_ZYGB2</name>
<reference evidence="3" key="1">
    <citation type="journal article" date="2013" name="Genome Announc.">
        <title>Genome sequence of the food spoilage yeast Zygosaccharomyces bailii CLIB 213(T).</title>
        <authorList>
            <person name="Galeote V."/>
            <person name="Bigey F."/>
            <person name="Devillers H."/>
            <person name="Neuveglise C."/>
            <person name="Dequin S."/>
        </authorList>
    </citation>
    <scope>NUCLEOTIDE SEQUENCE [LARGE SCALE GENOMIC DNA]</scope>
    <source>
        <strain evidence="3">CLIB 213 / ATCC 58445 / CBS 680 / CCRC 21525 / NBRC 1098 / NCYC 1416 / NRRL Y-2227</strain>
    </source>
</reference>
<dbReference type="EMBL" id="HG316460">
    <property type="protein sequence ID" value="CDF90571.1"/>
    <property type="molecule type" value="Genomic_DNA"/>
</dbReference>
<accession>A0A8J2X9N1</accession>
<evidence type="ECO:0000256" key="1">
    <source>
        <dbReference type="SAM" id="Phobius"/>
    </source>
</evidence>
<feature type="transmembrane region" description="Helical" evidence="1">
    <location>
        <begin position="96"/>
        <end position="117"/>
    </location>
</feature>
<dbReference type="OrthoDB" id="4061312at2759"/>
<dbReference type="GO" id="GO:0005811">
    <property type="term" value="C:lipid droplet"/>
    <property type="evidence" value="ECO:0007669"/>
    <property type="project" value="TreeGrafter"/>
</dbReference>